<evidence type="ECO:0000313" key="7">
    <source>
        <dbReference type="EMBL" id="SFU05323.1"/>
    </source>
</evidence>
<keyword evidence="3" id="KW-0804">Transcription</keyword>
<dbReference type="CDD" id="cd00038">
    <property type="entry name" value="CAP_ED"/>
    <property type="match status" value="1"/>
</dbReference>
<evidence type="ECO:0000259" key="4">
    <source>
        <dbReference type="PROSITE" id="PS50042"/>
    </source>
</evidence>
<dbReference type="InterPro" id="IPR036390">
    <property type="entry name" value="WH_DNA-bd_sf"/>
</dbReference>
<feature type="domain" description="HTH crp-type" evidence="5">
    <location>
        <begin position="190"/>
        <end position="260"/>
    </location>
</feature>
<dbReference type="GO" id="GO:0003677">
    <property type="term" value="F:DNA binding"/>
    <property type="evidence" value="ECO:0007669"/>
    <property type="project" value="UniProtKB-KW"/>
</dbReference>
<evidence type="ECO:0000256" key="3">
    <source>
        <dbReference type="ARBA" id="ARBA00023163"/>
    </source>
</evidence>
<accession>A0A1I7D0Y9</accession>
<dbReference type="InterPro" id="IPR036388">
    <property type="entry name" value="WH-like_DNA-bd_sf"/>
</dbReference>
<dbReference type="PANTHER" id="PTHR24567:SF68">
    <property type="entry name" value="DNA-BINDING TRANSCRIPTIONAL DUAL REGULATOR CRP"/>
    <property type="match status" value="1"/>
</dbReference>
<dbReference type="InterPro" id="IPR000595">
    <property type="entry name" value="cNMP-bd_dom"/>
</dbReference>
<dbReference type="PANTHER" id="PTHR24567">
    <property type="entry name" value="CRP FAMILY TRANSCRIPTIONAL REGULATORY PROTEIN"/>
    <property type="match status" value="1"/>
</dbReference>
<dbReference type="Pfam" id="PF13545">
    <property type="entry name" value="HTH_Crp_2"/>
    <property type="match status" value="1"/>
</dbReference>
<dbReference type="Gene3D" id="1.10.10.10">
    <property type="entry name" value="Winged helix-like DNA-binding domain superfamily/Winged helix DNA-binding domain"/>
    <property type="match status" value="1"/>
</dbReference>
<dbReference type="InterPro" id="IPR050397">
    <property type="entry name" value="Env_Response_Regulators"/>
</dbReference>
<dbReference type="InterPro" id="IPR014710">
    <property type="entry name" value="RmlC-like_jellyroll"/>
</dbReference>
<dbReference type="GO" id="GO:0016301">
    <property type="term" value="F:kinase activity"/>
    <property type="evidence" value="ECO:0007669"/>
    <property type="project" value="UniProtKB-KW"/>
</dbReference>
<reference evidence="6 9" key="2">
    <citation type="submission" date="2021-02" db="EMBL/GenBank/DDBJ databases">
        <authorList>
            <person name="Vanwijnsberghe S."/>
        </authorList>
    </citation>
    <scope>NUCLEOTIDE SEQUENCE [LARGE SCALE GENOMIC DNA]</scope>
    <source>
        <strain evidence="6 9">R-69658</strain>
    </source>
</reference>
<gene>
    <name evidence="6" type="ORF">R69658_00234</name>
    <name evidence="7" type="ORF">SAMN05192563_100897</name>
</gene>
<protein>
    <submittedName>
        <fullName evidence="7">cAMP-binding domain of CRP or a regulatory subunit of cAMP-dependent protein kinases</fullName>
    </submittedName>
</protein>
<evidence type="ECO:0000256" key="2">
    <source>
        <dbReference type="ARBA" id="ARBA00023125"/>
    </source>
</evidence>
<dbReference type="SUPFAM" id="SSF51206">
    <property type="entry name" value="cAMP-binding domain-like"/>
    <property type="match status" value="1"/>
</dbReference>
<dbReference type="PROSITE" id="PS51063">
    <property type="entry name" value="HTH_CRP_2"/>
    <property type="match status" value="1"/>
</dbReference>
<dbReference type="AlphaFoldDB" id="A0A1I7D0Y9"/>
<keyword evidence="9" id="KW-1185">Reference proteome</keyword>
<keyword evidence="1" id="KW-0805">Transcription regulation</keyword>
<dbReference type="InterPro" id="IPR012318">
    <property type="entry name" value="HTH_CRP"/>
</dbReference>
<evidence type="ECO:0000259" key="5">
    <source>
        <dbReference type="PROSITE" id="PS51063"/>
    </source>
</evidence>
<dbReference type="GO" id="GO:0003700">
    <property type="term" value="F:DNA-binding transcription factor activity"/>
    <property type="evidence" value="ECO:0007669"/>
    <property type="project" value="TreeGrafter"/>
</dbReference>
<proteinExistence type="predicted"/>
<dbReference type="GO" id="GO:0005829">
    <property type="term" value="C:cytosol"/>
    <property type="evidence" value="ECO:0007669"/>
    <property type="project" value="TreeGrafter"/>
</dbReference>
<name>A0A1I7D0Y9_9BURK</name>
<keyword evidence="7" id="KW-0418">Kinase</keyword>
<evidence type="ECO:0000256" key="1">
    <source>
        <dbReference type="ARBA" id="ARBA00023015"/>
    </source>
</evidence>
<dbReference type="PROSITE" id="PS50042">
    <property type="entry name" value="CNMP_BINDING_3"/>
    <property type="match status" value="1"/>
</dbReference>
<keyword evidence="2" id="KW-0238">DNA-binding</keyword>
<dbReference type="EMBL" id="CAJNAU010000001">
    <property type="protein sequence ID" value="CAE6695193.1"/>
    <property type="molecule type" value="Genomic_DNA"/>
</dbReference>
<dbReference type="SUPFAM" id="SSF46785">
    <property type="entry name" value="Winged helix' DNA-binding domain"/>
    <property type="match status" value="1"/>
</dbReference>
<sequence>MTEWRALAPFNQLHPPTHRLLLMDDAPFTAVADSRPHRPERVPRADLPRLFGTCAWFRALAAEHQAMVLASAHAERLEGGAWIARRQEPSDYWIGVHSGLIKLAIYNASGRSCTLSGVPPGGWFGEGSVIKRELRKYDVAAIQPSLVMFVPSETFHALLESSLPFTGFVIRQLNNRMGEFIASIQNSRLLDVDARVAQSLAQLFNPDLYPDTGRTLAISQEEVGLLAGVSRQRINQALQNLERLQILRLSYNQIDVLDLERLSAFGQEQI</sequence>
<evidence type="ECO:0000313" key="8">
    <source>
        <dbReference type="Proteomes" id="UP000198844"/>
    </source>
</evidence>
<keyword evidence="7" id="KW-0808">Transferase</keyword>
<dbReference type="Proteomes" id="UP000674425">
    <property type="component" value="Unassembled WGS sequence"/>
</dbReference>
<reference evidence="7 8" key="1">
    <citation type="submission" date="2016-10" db="EMBL/GenBank/DDBJ databases">
        <authorList>
            <person name="de Groot N.N."/>
        </authorList>
    </citation>
    <scope>NUCLEOTIDE SEQUENCE [LARGE SCALE GENOMIC DNA]</scope>
    <source>
        <strain evidence="7 8">LMG 27731</strain>
    </source>
</reference>
<evidence type="ECO:0000313" key="9">
    <source>
        <dbReference type="Proteomes" id="UP000674425"/>
    </source>
</evidence>
<dbReference type="Gene3D" id="2.60.120.10">
    <property type="entry name" value="Jelly Rolls"/>
    <property type="match status" value="1"/>
</dbReference>
<feature type="domain" description="Cyclic nucleotide-binding" evidence="4">
    <location>
        <begin position="56"/>
        <end position="159"/>
    </location>
</feature>
<dbReference type="EMBL" id="FPBH01000008">
    <property type="protein sequence ID" value="SFU05323.1"/>
    <property type="molecule type" value="Genomic_DNA"/>
</dbReference>
<dbReference type="Pfam" id="PF00027">
    <property type="entry name" value="cNMP_binding"/>
    <property type="match status" value="1"/>
</dbReference>
<dbReference type="Proteomes" id="UP000198844">
    <property type="component" value="Unassembled WGS sequence"/>
</dbReference>
<evidence type="ECO:0000313" key="6">
    <source>
        <dbReference type="EMBL" id="CAE6695193.1"/>
    </source>
</evidence>
<organism evidence="7 8">
    <name type="scientific">Paraburkholderia aspalathi</name>
    <dbReference type="NCBI Taxonomy" id="1324617"/>
    <lineage>
        <taxon>Bacteria</taxon>
        <taxon>Pseudomonadati</taxon>
        <taxon>Pseudomonadota</taxon>
        <taxon>Betaproteobacteria</taxon>
        <taxon>Burkholderiales</taxon>
        <taxon>Burkholderiaceae</taxon>
        <taxon>Paraburkholderia</taxon>
    </lineage>
</organism>
<dbReference type="InterPro" id="IPR018490">
    <property type="entry name" value="cNMP-bd_dom_sf"/>
</dbReference>